<dbReference type="Pfam" id="PF12802">
    <property type="entry name" value="MarR_2"/>
    <property type="match status" value="1"/>
</dbReference>
<name>A0A1I3N354_9RHOB</name>
<dbReference type="PROSITE" id="PS51186">
    <property type="entry name" value="GNAT"/>
    <property type="match status" value="1"/>
</dbReference>
<dbReference type="AlphaFoldDB" id="A0A1I3N354"/>
<dbReference type="RefSeq" id="WP_177236377.1">
    <property type="nucleotide sequence ID" value="NZ_FOQH01000012.1"/>
</dbReference>
<dbReference type="Gene3D" id="1.10.10.10">
    <property type="entry name" value="Winged helix-like DNA-binding domain superfamily/Winged helix DNA-binding domain"/>
    <property type="match status" value="1"/>
</dbReference>
<sequence>MTDAIAGTCAPDRRRDRDAVRRFNRFATAYAGALNERLNGSEFSLAEARVLWELRHAQAAPTAAALARALGLDPAYLSRLLARLTRRGLVETAPGADRRTRSLALSPAGLAVSADLEAGSDRLADATLDRLSPEDRGRLRRALAEAEALLSAAPAPSPEPVVLRGLRPGDMGWIVHRHGALYAAEYGWTEGFEAAVARIGAEYLETAAPDTHRAWIAEREGAILGSVFLVPGGAGAGKLRMLYLEPAARGMRLGRTLVREVIREARARGLVRLDLWTHACLSAARGIYASEGFRLVASQPGPGFGAGPTEEETWSLDLTA</sequence>
<dbReference type="GO" id="GO:0008080">
    <property type="term" value="F:N-acetyltransferase activity"/>
    <property type="evidence" value="ECO:0007669"/>
    <property type="project" value="InterPro"/>
</dbReference>
<dbReference type="SUPFAM" id="SSF46785">
    <property type="entry name" value="Winged helix' DNA-binding domain"/>
    <property type="match status" value="1"/>
</dbReference>
<proteinExistence type="predicted"/>
<feature type="region of interest" description="Disordered" evidence="2">
    <location>
        <begin position="301"/>
        <end position="320"/>
    </location>
</feature>
<evidence type="ECO:0000256" key="2">
    <source>
        <dbReference type="SAM" id="MobiDB-lite"/>
    </source>
</evidence>
<dbReference type="EMBL" id="FOQH01000012">
    <property type="protein sequence ID" value="SFJ03718.1"/>
    <property type="molecule type" value="Genomic_DNA"/>
</dbReference>
<gene>
    <name evidence="5" type="ORF">SAMN05216258_112112</name>
</gene>
<dbReference type="Pfam" id="PF00583">
    <property type="entry name" value="Acetyltransf_1"/>
    <property type="match status" value="1"/>
</dbReference>
<dbReference type="CDD" id="cd04301">
    <property type="entry name" value="NAT_SF"/>
    <property type="match status" value="1"/>
</dbReference>
<dbReference type="Proteomes" id="UP000199377">
    <property type="component" value="Unassembled WGS sequence"/>
</dbReference>
<dbReference type="SUPFAM" id="SSF55729">
    <property type="entry name" value="Acyl-CoA N-acyltransferases (Nat)"/>
    <property type="match status" value="1"/>
</dbReference>
<evidence type="ECO:0000313" key="6">
    <source>
        <dbReference type="Proteomes" id="UP000199377"/>
    </source>
</evidence>
<feature type="domain" description="HTH marR-type" evidence="3">
    <location>
        <begin position="16"/>
        <end position="148"/>
    </location>
</feature>
<dbReference type="InterPro" id="IPR050769">
    <property type="entry name" value="NAT_camello-type"/>
</dbReference>
<dbReference type="InterPro" id="IPR000182">
    <property type="entry name" value="GNAT_dom"/>
</dbReference>
<evidence type="ECO:0000313" key="5">
    <source>
        <dbReference type="EMBL" id="SFJ03718.1"/>
    </source>
</evidence>
<feature type="domain" description="N-acetyltransferase" evidence="4">
    <location>
        <begin position="161"/>
        <end position="320"/>
    </location>
</feature>
<protein>
    <submittedName>
        <fullName evidence="5">Transcriptional regulator, MarR family with acetyltransferase activity</fullName>
    </submittedName>
</protein>
<dbReference type="PANTHER" id="PTHR13947">
    <property type="entry name" value="GNAT FAMILY N-ACETYLTRANSFERASE"/>
    <property type="match status" value="1"/>
</dbReference>
<dbReference type="PROSITE" id="PS50995">
    <property type="entry name" value="HTH_MARR_2"/>
    <property type="match status" value="1"/>
</dbReference>
<evidence type="ECO:0000256" key="1">
    <source>
        <dbReference type="ARBA" id="ARBA00022679"/>
    </source>
</evidence>
<dbReference type="InterPro" id="IPR000835">
    <property type="entry name" value="HTH_MarR-typ"/>
</dbReference>
<dbReference type="SMART" id="SM00347">
    <property type="entry name" value="HTH_MARR"/>
    <property type="match status" value="1"/>
</dbReference>
<dbReference type="PANTHER" id="PTHR13947:SF37">
    <property type="entry name" value="LD18367P"/>
    <property type="match status" value="1"/>
</dbReference>
<accession>A0A1I3N354</accession>
<dbReference type="GO" id="GO:0003700">
    <property type="term" value="F:DNA-binding transcription factor activity"/>
    <property type="evidence" value="ECO:0007669"/>
    <property type="project" value="InterPro"/>
</dbReference>
<reference evidence="5 6" key="1">
    <citation type="submission" date="2016-10" db="EMBL/GenBank/DDBJ databases">
        <authorList>
            <person name="de Groot N.N."/>
        </authorList>
    </citation>
    <scope>NUCLEOTIDE SEQUENCE [LARGE SCALE GENOMIC DNA]</scope>
    <source>
        <strain evidence="5 6">CGMCC 1.11030</strain>
    </source>
</reference>
<dbReference type="InterPro" id="IPR036388">
    <property type="entry name" value="WH-like_DNA-bd_sf"/>
</dbReference>
<evidence type="ECO:0000259" key="4">
    <source>
        <dbReference type="PROSITE" id="PS51186"/>
    </source>
</evidence>
<keyword evidence="1 5" id="KW-0808">Transferase</keyword>
<keyword evidence="6" id="KW-1185">Reference proteome</keyword>
<dbReference type="STRING" id="1114924.SAMN05216258_112112"/>
<dbReference type="Gene3D" id="3.40.630.30">
    <property type="match status" value="1"/>
</dbReference>
<dbReference type="InterPro" id="IPR016181">
    <property type="entry name" value="Acyl_CoA_acyltransferase"/>
</dbReference>
<organism evidence="5 6">
    <name type="scientific">Albimonas pacifica</name>
    <dbReference type="NCBI Taxonomy" id="1114924"/>
    <lineage>
        <taxon>Bacteria</taxon>
        <taxon>Pseudomonadati</taxon>
        <taxon>Pseudomonadota</taxon>
        <taxon>Alphaproteobacteria</taxon>
        <taxon>Rhodobacterales</taxon>
        <taxon>Paracoccaceae</taxon>
        <taxon>Albimonas</taxon>
    </lineage>
</organism>
<evidence type="ECO:0000259" key="3">
    <source>
        <dbReference type="PROSITE" id="PS50995"/>
    </source>
</evidence>
<dbReference type="InterPro" id="IPR036390">
    <property type="entry name" value="WH_DNA-bd_sf"/>
</dbReference>